<evidence type="ECO:0000313" key="2">
    <source>
        <dbReference type="EMBL" id="OAJ62891.1"/>
    </source>
</evidence>
<organism evidence="2 4">
    <name type="scientific">Paraburkholderia ginsengiterrae</name>
    <dbReference type="NCBI Taxonomy" id="1462993"/>
    <lineage>
        <taxon>Bacteria</taxon>
        <taxon>Pseudomonadati</taxon>
        <taxon>Pseudomonadota</taxon>
        <taxon>Betaproteobacteria</taxon>
        <taxon>Burkholderiales</taxon>
        <taxon>Burkholderiaceae</taxon>
        <taxon>Paraburkholderia</taxon>
    </lineage>
</organism>
<accession>A0A1A9N9X2</accession>
<dbReference type="Proteomes" id="UP000078116">
    <property type="component" value="Unassembled WGS sequence"/>
</dbReference>
<proteinExistence type="predicted"/>
<evidence type="ECO:0008006" key="5">
    <source>
        <dbReference type="Google" id="ProtNLM"/>
    </source>
</evidence>
<dbReference type="InterPro" id="IPR010260">
    <property type="entry name" value="AlpA"/>
</dbReference>
<dbReference type="EMBL" id="LXKA01000154">
    <property type="protein sequence ID" value="OAJ62891.1"/>
    <property type="molecule type" value="Genomic_DNA"/>
</dbReference>
<gene>
    <name evidence="1" type="ORF">A6V36_24245</name>
    <name evidence="2" type="ORF">A6V37_22025</name>
</gene>
<dbReference type="EMBL" id="LXJZ01000091">
    <property type="protein sequence ID" value="OAJ61488.1"/>
    <property type="molecule type" value="Genomic_DNA"/>
</dbReference>
<dbReference type="Proteomes" id="UP000077961">
    <property type="component" value="Unassembled WGS sequence"/>
</dbReference>
<name>A0A1A9N9X2_9BURK</name>
<sequence length="69" mass="7375">MSAVNQASSRALRPAKAAEKLGIGLSTLWAKAKNQADFPKPVKTGPRTTIFLEQELDAYLAMCAAARKA</sequence>
<evidence type="ECO:0000313" key="1">
    <source>
        <dbReference type="EMBL" id="OAJ61488.1"/>
    </source>
</evidence>
<dbReference type="OrthoDB" id="5298532at2"/>
<keyword evidence="3" id="KW-1185">Reference proteome</keyword>
<dbReference type="RefSeq" id="WP_064266319.1">
    <property type="nucleotide sequence ID" value="NZ_LXJZ01000091.1"/>
</dbReference>
<evidence type="ECO:0000313" key="4">
    <source>
        <dbReference type="Proteomes" id="UP000078116"/>
    </source>
</evidence>
<dbReference type="AlphaFoldDB" id="A0A1A9N9X2"/>
<dbReference type="STRING" id="1462993.A6V36_24245"/>
<dbReference type="Pfam" id="PF05930">
    <property type="entry name" value="Phage_AlpA"/>
    <property type="match status" value="1"/>
</dbReference>
<protein>
    <recommendedName>
        <fullName evidence="5">AlpA family transcriptional regulator</fullName>
    </recommendedName>
</protein>
<reference evidence="3 4" key="1">
    <citation type="submission" date="2016-04" db="EMBL/GenBank/DDBJ databases">
        <title>Reclassification of Paraburkholderia panaciterrae (Farh et al. 2015) Dobritsa &amp; Samadpour 2016 as a later homotypic synonym of Paraburkholderia ginsengiterrae (Farh et al. 2015) Dobritsa &amp; Samadpour 2016.</title>
        <authorList>
            <person name="Dobritsa A.P."/>
            <person name="Kutumbaka K."/>
            <person name="Samadpour M."/>
        </authorList>
    </citation>
    <scope>NUCLEOTIDE SEQUENCE [LARGE SCALE GENOMIC DNA]</scope>
    <source>
        <strain evidence="2 4">DCY85</strain>
        <strain evidence="1 3">DCY85-1</strain>
    </source>
</reference>
<evidence type="ECO:0000313" key="3">
    <source>
        <dbReference type="Proteomes" id="UP000077961"/>
    </source>
</evidence>
<comment type="caution">
    <text evidence="2">The sequence shown here is derived from an EMBL/GenBank/DDBJ whole genome shotgun (WGS) entry which is preliminary data.</text>
</comment>